<evidence type="ECO:0000256" key="4">
    <source>
        <dbReference type="ARBA" id="ARBA00022777"/>
    </source>
</evidence>
<dbReference type="InterPro" id="IPR003964">
    <property type="entry name" value="Carb_kinase"/>
</dbReference>
<evidence type="ECO:0000256" key="2">
    <source>
        <dbReference type="ARBA" id="ARBA00013070"/>
    </source>
</evidence>
<evidence type="ECO:0000313" key="10">
    <source>
        <dbReference type="Proteomes" id="UP000199288"/>
    </source>
</evidence>
<protein>
    <recommendedName>
        <fullName evidence="2 6">Carbamate kinase</fullName>
    </recommendedName>
</protein>
<dbReference type="GO" id="GO:0008804">
    <property type="term" value="F:carbamate kinase activity"/>
    <property type="evidence" value="ECO:0007669"/>
    <property type="project" value="UniProtKB-UniRule"/>
</dbReference>
<dbReference type="InterPro" id="IPR036393">
    <property type="entry name" value="AceGlu_kinase-like_sf"/>
</dbReference>
<keyword evidence="10" id="KW-1185">Reference proteome</keyword>
<sequence length="309" mass="32920">MRIVVALGGNAMLERGQKPDARIQIDNVNTAVDALAPVAEEHELVITHGNGPQVGVIALQSANDPKLSEPYPFDTLGAMTQGMIGYWLQHALKNALPDREVVCTINQTLVDADDPAFDNPTKFVGEVYTEEQAKEFEAERGWVMKADGPYFRRVVGSPIPKSIVEIKTIKELVGAGTTVICSGGGGIPVKQDESGKLVGVEAVIDKDRSGAVLSEELGADMFIVLTDVPAVMENWGTPEQREINRATPDELREQGFAAGSMGPKVEAAIQFVEATGGVAAIGRLADAQKIIAGEAGTIITRDGTYPREA</sequence>
<dbReference type="SUPFAM" id="SSF53633">
    <property type="entry name" value="Carbamate kinase-like"/>
    <property type="match status" value="1"/>
</dbReference>
<dbReference type="RefSeq" id="WP_092563683.1">
    <property type="nucleotide sequence ID" value="NZ_FNQV01000006.1"/>
</dbReference>
<dbReference type="PANTHER" id="PTHR30409:SF1">
    <property type="entry name" value="CARBAMATE KINASE-RELATED"/>
    <property type="match status" value="1"/>
</dbReference>
<dbReference type="GO" id="GO:0019546">
    <property type="term" value="P:L-arginine deiminase pathway"/>
    <property type="evidence" value="ECO:0007669"/>
    <property type="project" value="TreeGrafter"/>
</dbReference>
<name>A0A1H3ZQ51_9ACTO</name>
<keyword evidence="3 7" id="KW-0808">Transferase</keyword>
<dbReference type="PANTHER" id="PTHR30409">
    <property type="entry name" value="CARBAMATE KINASE"/>
    <property type="match status" value="1"/>
</dbReference>
<reference evidence="10" key="1">
    <citation type="submission" date="2016-10" db="EMBL/GenBank/DDBJ databases">
        <authorList>
            <person name="Varghese N."/>
            <person name="Submissions S."/>
        </authorList>
    </citation>
    <scope>NUCLEOTIDE SEQUENCE [LARGE SCALE GENOMIC DNA]</scope>
    <source>
        <strain evidence="10">KPR-1</strain>
    </source>
</reference>
<evidence type="ECO:0000259" key="8">
    <source>
        <dbReference type="Pfam" id="PF00696"/>
    </source>
</evidence>
<dbReference type="PIRSF" id="PIRSF000723">
    <property type="entry name" value="Carbamate_kin"/>
    <property type="match status" value="1"/>
</dbReference>
<dbReference type="AlphaFoldDB" id="A0A1H3ZQ51"/>
<evidence type="ECO:0000256" key="1">
    <source>
        <dbReference type="ARBA" id="ARBA00011066"/>
    </source>
</evidence>
<evidence type="ECO:0000313" key="9">
    <source>
        <dbReference type="EMBL" id="SEA25735.1"/>
    </source>
</evidence>
<dbReference type="NCBIfam" id="TIGR00746">
    <property type="entry name" value="arcC"/>
    <property type="match status" value="1"/>
</dbReference>
<evidence type="ECO:0000256" key="7">
    <source>
        <dbReference type="PIRNR" id="PIRNR000723"/>
    </source>
</evidence>
<dbReference type="Gene3D" id="3.40.1160.10">
    <property type="entry name" value="Acetylglutamate kinase-like"/>
    <property type="match status" value="1"/>
</dbReference>
<dbReference type="InterPro" id="IPR001048">
    <property type="entry name" value="Asp/Glu/Uridylate_kinase"/>
</dbReference>
<keyword evidence="4 7" id="KW-0418">Kinase</keyword>
<dbReference type="FunFam" id="3.40.1160.10:FF:000007">
    <property type="entry name" value="Carbamate kinase"/>
    <property type="match status" value="1"/>
</dbReference>
<evidence type="ECO:0000256" key="3">
    <source>
        <dbReference type="ARBA" id="ARBA00022679"/>
    </source>
</evidence>
<dbReference type="Pfam" id="PF00696">
    <property type="entry name" value="AA_kinase"/>
    <property type="match status" value="1"/>
</dbReference>
<proteinExistence type="inferred from homology"/>
<dbReference type="NCBIfam" id="NF009008">
    <property type="entry name" value="PRK12354.1"/>
    <property type="match status" value="1"/>
</dbReference>
<evidence type="ECO:0000256" key="6">
    <source>
        <dbReference type="NCBIfam" id="TIGR00746"/>
    </source>
</evidence>
<dbReference type="EMBL" id="FNQV01000006">
    <property type="protein sequence ID" value="SEA25735.1"/>
    <property type="molecule type" value="Genomic_DNA"/>
</dbReference>
<organism evidence="9 10">
    <name type="scientific">Bowdeniella nasicola</name>
    <dbReference type="NCBI Taxonomy" id="208480"/>
    <lineage>
        <taxon>Bacteria</taxon>
        <taxon>Bacillati</taxon>
        <taxon>Actinomycetota</taxon>
        <taxon>Actinomycetes</taxon>
        <taxon>Actinomycetales</taxon>
        <taxon>Actinomycetaceae</taxon>
        <taxon>Bowdeniella</taxon>
    </lineage>
</organism>
<dbReference type="PRINTS" id="PR01469">
    <property type="entry name" value="CARBMTKINASE"/>
</dbReference>
<comment type="similarity">
    <text evidence="1 7">Belongs to the carbamate kinase family.</text>
</comment>
<evidence type="ECO:0000256" key="5">
    <source>
        <dbReference type="ARBA" id="ARBA00048467"/>
    </source>
</evidence>
<gene>
    <name evidence="9" type="ORF">SAMN02910418_01238</name>
</gene>
<dbReference type="GO" id="GO:0005829">
    <property type="term" value="C:cytosol"/>
    <property type="evidence" value="ECO:0007669"/>
    <property type="project" value="TreeGrafter"/>
</dbReference>
<feature type="domain" description="Aspartate/glutamate/uridylate kinase" evidence="8">
    <location>
        <begin position="1"/>
        <end position="274"/>
    </location>
</feature>
<dbReference type="CDD" id="cd04235">
    <property type="entry name" value="AAK_CK"/>
    <property type="match status" value="1"/>
</dbReference>
<accession>A0A1H3ZQ51</accession>
<dbReference type="OrthoDB" id="9766717at2"/>
<dbReference type="Proteomes" id="UP000199288">
    <property type="component" value="Unassembled WGS sequence"/>
</dbReference>
<comment type="catalytic activity">
    <reaction evidence="5">
        <text>hydrogencarbonate + NH4(+) + ATP = carbamoyl phosphate + ADP + H2O + H(+)</text>
        <dbReference type="Rhea" id="RHEA:10152"/>
        <dbReference type="ChEBI" id="CHEBI:15377"/>
        <dbReference type="ChEBI" id="CHEBI:15378"/>
        <dbReference type="ChEBI" id="CHEBI:17544"/>
        <dbReference type="ChEBI" id="CHEBI:28938"/>
        <dbReference type="ChEBI" id="CHEBI:30616"/>
        <dbReference type="ChEBI" id="CHEBI:58228"/>
        <dbReference type="ChEBI" id="CHEBI:456216"/>
        <dbReference type="EC" id="2.7.2.2"/>
    </reaction>
</comment>